<feature type="compositionally biased region" description="Low complexity" evidence="1">
    <location>
        <begin position="166"/>
        <end position="175"/>
    </location>
</feature>
<dbReference type="EMBL" id="KE163776">
    <property type="protein sequence ID" value="EPQ13760.1"/>
    <property type="molecule type" value="Genomic_DNA"/>
</dbReference>
<gene>
    <name evidence="2" type="ORF">D623_10028803</name>
</gene>
<feature type="compositionally biased region" description="Basic and acidic residues" evidence="1">
    <location>
        <begin position="192"/>
        <end position="202"/>
    </location>
</feature>
<feature type="compositionally biased region" description="Acidic residues" evidence="1">
    <location>
        <begin position="209"/>
        <end position="229"/>
    </location>
</feature>
<dbReference type="AlphaFoldDB" id="S7NBG4"/>
<accession>S7NBG4</accession>
<reference evidence="2 3" key="1">
    <citation type="journal article" date="2013" name="Nat. Commun.">
        <title>Genome analysis reveals insights into physiology and longevity of the Brandt's bat Myotis brandtii.</title>
        <authorList>
            <person name="Seim I."/>
            <person name="Fang X."/>
            <person name="Xiong Z."/>
            <person name="Lobanov A.V."/>
            <person name="Huang Z."/>
            <person name="Ma S."/>
            <person name="Feng Y."/>
            <person name="Turanov A.A."/>
            <person name="Zhu Y."/>
            <person name="Lenz T.L."/>
            <person name="Gerashchenko M.V."/>
            <person name="Fan D."/>
            <person name="Hee Yim S."/>
            <person name="Yao X."/>
            <person name="Jordan D."/>
            <person name="Xiong Y."/>
            <person name="Ma Y."/>
            <person name="Lyapunov A.N."/>
            <person name="Chen G."/>
            <person name="Kulakova O.I."/>
            <person name="Sun Y."/>
            <person name="Lee S.G."/>
            <person name="Bronson R.T."/>
            <person name="Moskalev A.A."/>
            <person name="Sunyaev S.R."/>
            <person name="Zhang G."/>
            <person name="Krogh A."/>
            <person name="Wang J."/>
            <person name="Gladyshev V.N."/>
        </authorList>
    </citation>
    <scope>NUCLEOTIDE SEQUENCE [LARGE SCALE GENOMIC DNA]</scope>
</reference>
<dbReference type="Proteomes" id="UP000052978">
    <property type="component" value="Unassembled WGS sequence"/>
</dbReference>
<feature type="compositionally biased region" description="Acidic residues" evidence="1">
    <location>
        <begin position="148"/>
        <end position="165"/>
    </location>
</feature>
<protein>
    <submittedName>
        <fullName evidence="2">Uncharacterized protein</fullName>
    </submittedName>
</protein>
<feature type="region of interest" description="Disordered" evidence="1">
    <location>
        <begin position="109"/>
        <end position="282"/>
    </location>
</feature>
<evidence type="ECO:0000313" key="2">
    <source>
        <dbReference type="EMBL" id="EPQ13760.1"/>
    </source>
</evidence>
<organism evidence="2 3">
    <name type="scientific">Myotis brandtii</name>
    <name type="common">Brandt's bat</name>
    <dbReference type="NCBI Taxonomy" id="109478"/>
    <lineage>
        <taxon>Eukaryota</taxon>
        <taxon>Metazoa</taxon>
        <taxon>Chordata</taxon>
        <taxon>Craniata</taxon>
        <taxon>Vertebrata</taxon>
        <taxon>Euteleostomi</taxon>
        <taxon>Mammalia</taxon>
        <taxon>Eutheria</taxon>
        <taxon>Laurasiatheria</taxon>
        <taxon>Chiroptera</taxon>
        <taxon>Yangochiroptera</taxon>
        <taxon>Vespertilionidae</taxon>
        <taxon>Myotis</taxon>
    </lineage>
</organism>
<evidence type="ECO:0000256" key="1">
    <source>
        <dbReference type="SAM" id="MobiDB-lite"/>
    </source>
</evidence>
<feature type="compositionally biased region" description="Low complexity" evidence="1">
    <location>
        <begin position="267"/>
        <end position="279"/>
    </location>
</feature>
<feature type="region of interest" description="Disordered" evidence="1">
    <location>
        <begin position="1"/>
        <end position="62"/>
    </location>
</feature>
<feature type="compositionally biased region" description="Acidic residues" evidence="1">
    <location>
        <begin position="235"/>
        <end position="249"/>
    </location>
</feature>
<feature type="compositionally biased region" description="Basic residues" evidence="1">
    <location>
        <begin position="181"/>
        <end position="191"/>
    </location>
</feature>
<feature type="compositionally biased region" description="Basic residues" evidence="1">
    <location>
        <begin position="1"/>
        <end position="10"/>
    </location>
</feature>
<feature type="compositionally biased region" description="Acidic residues" evidence="1">
    <location>
        <begin position="113"/>
        <end position="141"/>
    </location>
</feature>
<feature type="compositionally biased region" description="Acidic residues" evidence="1">
    <location>
        <begin position="18"/>
        <end position="32"/>
    </location>
</feature>
<name>S7NBG4_MYOBR</name>
<evidence type="ECO:0000313" key="3">
    <source>
        <dbReference type="Proteomes" id="UP000052978"/>
    </source>
</evidence>
<proteinExistence type="predicted"/>
<sequence length="468" mass="52954">MPQYGSRRRLLPPAGQEEYGEVVGEAEEEEEEEKVKPTVEIREPSEEEVVVTIEKPPAAEPTHTTWKRARIFPMIFKKVKGLAERRGIVVLEGEEWQRRLEEEDKDYLKLTLDQEEEATESTVESEEETSSDYTEYTETESEFSYSETTEEESESETPEEEEESSTPESEGSSTESEGEKARKRIFIARRRPVVEEVVEVKGKKQQPPEEPEELQVEEEEPPAEGEESELAAIEEPTDLEPQDVTEEGSMESASVEGGVESEEESESSSSTSSSESQSGGPWGFQWARKRMIKLVVDRDYETSSTGEDSAPECQRTRLHHPNIHSNINGNIYIAQNGSVVRTRRACLMDNFQVASPVRLGRHFKKLDKLAVTHEENIPLNTLSKGPFSTERMNTRPTLVTFAPCPLGTDSTAVKPLGNRLKSTVEQESMIDSKSIKEAVEFHSDHTQSEEEELWMGPWNNLHIPMTKL</sequence>
<keyword evidence="3" id="KW-1185">Reference proteome</keyword>
<feature type="compositionally biased region" description="Basic and acidic residues" evidence="1">
    <location>
        <begin position="33"/>
        <end position="44"/>
    </location>
</feature>